<keyword evidence="2" id="KW-1133">Transmembrane helix</keyword>
<feature type="compositionally biased region" description="Low complexity" evidence="1">
    <location>
        <begin position="417"/>
        <end position="442"/>
    </location>
</feature>
<feature type="transmembrane region" description="Helical" evidence="2">
    <location>
        <begin position="172"/>
        <end position="195"/>
    </location>
</feature>
<dbReference type="Proteomes" id="UP001153069">
    <property type="component" value="Unassembled WGS sequence"/>
</dbReference>
<dbReference type="EMBL" id="CAICTM010000310">
    <property type="protein sequence ID" value="CAB9507560.1"/>
    <property type="molecule type" value="Genomic_DNA"/>
</dbReference>
<feature type="compositionally biased region" description="Polar residues" evidence="1">
    <location>
        <begin position="400"/>
        <end position="414"/>
    </location>
</feature>
<evidence type="ECO:0000313" key="4">
    <source>
        <dbReference type="Proteomes" id="UP001153069"/>
    </source>
</evidence>
<evidence type="ECO:0000313" key="3">
    <source>
        <dbReference type="EMBL" id="CAB9507560.1"/>
    </source>
</evidence>
<feature type="compositionally biased region" description="Low complexity" evidence="1">
    <location>
        <begin position="294"/>
        <end position="305"/>
    </location>
</feature>
<feature type="transmembrane region" description="Helical" evidence="2">
    <location>
        <begin position="220"/>
        <end position="243"/>
    </location>
</feature>
<comment type="caution">
    <text evidence="3">The sequence shown here is derived from an EMBL/GenBank/DDBJ whole genome shotgun (WGS) entry which is preliminary data.</text>
</comment>
<protein>
    <submittedName>
        <fullName evidence="3">Uncharacterized protein</fullName>
    </submittedName>
</protein>
<name>A0A9N8DVQ5_9STRA</name>
<evidence type="ECO:0000256" key="1">
    <source>
        <dbReference type="SAM" id="MobiDB-lite"/>
    </source>
</evidence>
<keyword evidence="2" id="KW-0472">Membrane</keyword>
<reference evidence="3" key="1">
    <citation type="submission" date="2020-06" db="EMBL/GenBank/DDBJ databases">
        <authorList>
            <consortium name="Plant Systems Biology data submission"/>
        </authorList>
    </citation>
    <scope>NUCLEOTIDE SEQUENCE</scope>
    <source>
        <strain evidence="3">D6</strain>
    </source>
</reference>
<feature type="compositionally biased region" description="Basic residues" evidence="1">
    <location>
        <begin position="267"/>
        <end position="291"/>
    </location>
</feature>
<accession>A0A9N8DVQ5</accession>
<dbReference type="AlphaFoldDB" id="A0A9N8DVQ5"/>
<feature type="region of interest" description="Disordered" evidence="1">
    <location>
        <begin position="392"/>
        <end position="455"/>
    </location>
</feature>
<keyword evidence="2" id="KW-0812">Transmembrane</keyword>
<feature type="region of interest" description="Disordered" evidence="1">
    <location>
        <begin position="492"/>
        <end position="532"/>
    </location>
</feature>
<dbReference type="OrthoDB" id="49573at2759"/>
<feature type="compositionally biased region" description="Low complexity" evidence="1">
    <location>
        <begin position="316"/>
        <end position="327"/>
    </location>
</feature>
<organism evidence="3 4">
    <name type="scientific">Seminavis robusta</name>
    <dbReference type="NCBI Taxonomy" id="568900"/>
    <lineage>
        <taxon>Eukaryota</taxon>
        <taxon>Sar</taxon>
        <taxon>Stramenopiles</taxon>
        <taxon>Ochrophyta</taxon>
        <taxon>Bacillariophyta</taxon>
        <taxon>Bacillariophyceae</taxon>
        <taxon>Bacillariophycidae</taxon>
        <taxon>Naviculales</taxon>
        <taxon>Naviculaceae</taxon>
        <taxon>Seminavis</taxon>
    </lineage>
</organism>
<feature type="region of interest" description="Disordered" evidence="1">
    <location>
        <begin position="258"/>
        <end position="345"/>
    </location>
</feature>
<proteinExistence type="predicted"/>
<feature type="region of interest" description="Disordered" evidence="1">
    <location>
        <begin position="36"/>
        <end position="59"/>
    </location>
</feature>
<evidence type="ECO:0000256" key="2">
    <source>
        <dbReference type="SAM" id="Phobius"/>
    </source>
</evidence>
<feature type="region of interest" description="Disordered" evidence="1">
    <location>
        <begin position="675"/>
        <end position="695"/>
    </location>
</feature>
<keyword evidence="4" id="KW-1185">Reference proteome</keyword>
<gene>
    <name evidence="3" type="ORF">SEMRO_311_G114310.1</name>
</gene>
<sequence>MAPIAIQAELVKGHHPATLLYSEFYSTTTSYSNPTLITTTTTTTSTASTTTASTTTDGNKKESATLDFIDVDSTTASWDILTCFSMMLLWLQGVVTALRSLVVANDDHNDENETTPVSGPRKYFLLLQSLLLGNSAAIATCTACASSPNSLCHVHHHHKQVVNDGSWPPPGLVALAILTVVALVVHPDGMTWIMLRKIRDTMVSILQSSTTCWAIMIRDYGVVVGTVSASASIILVLIVAIAMHKAFLSNCVAHHKNNSGTAATSSTKRRSSGAEKKRRRRKGKNNARGRIKTAGNSSSNANNNALRLPKVEEVASDGASRSSSGDVNVVHSPAPAPPTSTSCFEEGSIMTSPSALESVVSSDETCDTAKLRTPVPSVCTVDTTSMSDDISCSSFSVRSGQQQQQPTPRSNRAVVTSPPKGKGKSAAAKTNSNGKTKGQKQGKAGGGKLPPPAPNAARAEALKMAKPVPKFTMTDNRFGNQYSSKQTAAAPAAAKGTYSAQNARATRGAKGKKAVTNKAQPAPPKAARTVSPVPTTFDSTLLVSTTPSPRANNATTVISGSPVIASPSLNTERNNLTLISGHATNSNDENNSRLPPFSPYSQSLFSCEIGASSWSLPALPVVLQPTKVGATSSITPAPAQSYTTGNPFVTSYSQMPTGPRTESDGLGLWNTSTRTAAPPMNQLGSMSTPKRPVRPPPGLSAPPGFARVPQQLQQPALTNNHSTASDLFTPVRNNNELPSLVPSTPSTTCTIPEPSPFSWNNAPLVPGGFHSESPMMMMMSAPVNQKNPFAGDTSNKNNNGVASNADEVECRIEAELQELGGRMIGSVLDF</sequence>
<feature type="compositionally biased region" description="Low complexity" evidence="1">
    <location>
        <begin position="36"/>
        <end position="56"/>
    </location>
</feature>